<protein>
    <submittedName>
        <fullName evidence="1">Cell division protein</fullName>
    </submittedName>
</protein>
<dbReference type="EMBL" id="WKKH01000015">
    <property type="protein sequence ID" value="MRX76725.1"/>
    <property type="molecule type" value="Genomic_DNA"/>
</dbReference>
<dbReference type="Proteomes" id="UP000487757">
    <property type="component" value="Unassembled WGS sequence"/>
</dbReference>
<reference evidence="1 2" key="1">
    <citation type="submission" date="2019-11" db="EMBL/GenBank/DDBJ databases">
        <title>Pedobacter petrophilus genome.</title>
        <authorList>
            <person name="Feldbauer M.J."/>
            <person name="Newman J.D."/>
        </authorList>
    </citation>
    <scope>NUCLEOTIDE SEQUENCE [LARGE SCALE GENOMIC DNA]</scope>
    <source>
        <strain evidence="1 2">LMG 29686</strain>
    </source>
</reference>
<dbReference type="Gene3D" id="3.30.530.20">
    <property type="match status" value="1"/>
</dbReference>
<proteinExistence type="predicted"/>
<sequence>MAIIVLKTFITAPIEICFDLSRNIDLHLQSMQSSGEEAIAGRQSGLITYDETVTWKAKHFKMDFTMKVRITKMKYPEFFVDEMVSGPFKKLHHQHLFKISGTETEMTDIFEFVAPAGILGRFITWLILEKYMKKLLIERNQTIKAEAEKC</sequence>
<dbReference type="RefSeq" id="WP_154280956.1">
    <property type="nucleotide sequence ID" value="NZ_JBHUJQ010000001.1"/>
</dbReference>
<name>A0A7K0FYY2_9SPHI</name>
<dbReference type="GO" id="GO:0051301">
    <property type="term" value="P:cell division"/>
    <property type="evidence" value="ECO:0007669"/>
    <property type="project" value="UniProtKB-KW"/>
</dbReference>
<keyword evidence="1" id="KW-0131">Cell cycle</keyword>
<organism evidence="1 2">
    <name type="scientific">Pedobacter petrophilus</name>
    <dbReference type="NCBI Taxonomy" id="1908241"/>
    <lineage>
        <taxon>Bacteria</taxon>
        <taxon>Pseudomonadati</taxon>
        <taxon>Bacteroidota</taxon>
        <taxon>Sphingobacteriia</taxon>
        <taxon>Sphingobacteriales</taxon>
        <taxon>Sphingobacteriaceae</taxon>
        <taxon>Pedobacter</taxon>
    </lineage>
</organism>
<dbReference type="OrthoDB" id="9801773at2"/>
<dbReference type="InterPro" id="IPR023393">
    <property type="entry name" value="START-like_dom_sf"/>
</dbReference>
<dbReference type="AlphaFoldDB" id="A0A7K0FYY2"/>
<keyword evidence="1" id="KW-0132">Cell division</keyword>
<dbReference type="CDD" id="cd07820">
    <property type="entry name" value="SRPBCC_3"/>
    <property type="match status" value="1"/>
</dbReference>
<dbReference type="SUPFAM" id="SSF55961">
    <property type="entry name" value="Bet v1-like"/>
    <property type="match status" value="1"/>
</dbReference>
<comment type="caution">
    <text evidence="1">The sequence shown here is derived from an EMBL/GenBank/DDBJ whole genome shotgun (WGS) entry which is preliminary data.</text>
</comment>
<keyword evidence="2" id="KW-1185">Reference proteome</keyword>
<gene>
    <name evidence="1" type="ORF">GJU39_11560</name>
</gene>
<evidence type="ECO:0000313" key="2">
    <source>
        <dbReference type="Proteomes" id="UP000487757"/>
    </source>
</evidence>
<evidence type="ECO:0000313" key="1">
    <source>
        <dbReference type="EMBL" id="MRX76725.1"/>
    </source>
</evidence>
<accession>A0A7K0FYY2</accession>